<accession>A1CPL6</accession>
<organism evidence="1 2">
    <name type="scientific">Aspergillus clavatus (strain ATCC 1007 / CBS 513.65 / DSM 816 / NCTC 3887 / NRRL 1 / QM 1276 / 107)</name>
    <dbReference type="NCBI Taxonomy" id="344612"/>
    <lineage>
        <taxon>Eukaryota</taxon>
        <taxon>Fungi</taxon>
        <taxon>Dikarya</taxon>
        <taxon>Ascomycota</taxon>
        <taxon>Pezizomycotina</taxon>
        <taxon>Eurotiomycetes</taxon>
        <taxon>Eurotiomycetidae</taxon>
        <taxon>Eurotiales</taxon>
        <taxon>Aspergillaceae</taxon>
        <taxon>Aspergillus</taxon>
        <taxon>Aspergillus subgen. Fumigati</taxon>
    </lineage>
</organism>
<dbReference type="Proteomes" id="UP000006701">
    <property type="component" value="Unassembled WGS sequence"/>
</dbReference>
<evidence type="ECO:0000313" key="1">
    <source>
        <dbReference type="EMBL" id="EAW07587.1"/>
    </source>
</evidence>
<dbReference type="AlphaFoldDB" id="A1CPL6"/>
<dbReference type="EMBL" id="DS027059">
    <property type="protein sequence ID" value="EAW07587.1"/>
    <property type="molecule type" value="Genomic_DNA"/>
</dbReference>
<gene>
    <name evidence="1" type="ORF">ACLA_023010</name>
</gene>
<dbReference type="VEuPathDB" id="FungiDB:ACLA_023010"/>
<reference evidence="1 2" key="1">
    <citation type="journal article" date="2008" name="PLoS Genet.">
        <title>Genomic islands in the pathogenic filamentous fungus Aspergillus fumigatus.</title>
        <authorList>
            <person name="Fedorova N.D."/>
            <person name="Khaldi N."/>
            <person name="Joardar V.S."/>
            <person name="Maiti R."/>
            <person name="Amedeo P."/>
            <person name="Anderson M.J."/>
            <person name="Crabtree J."/>
            <person name="Silva J.C."/>
            <person name="Badger J.H."/>
            <person name="Albarraq A."/>
            <person name="Angiuoli S."/>
            <person name="Bussey H."/>
            <person name="Bowyer P."/>
            <person name="Cotty P.J."/>
            <person name="Dyer P.S."/>
            <person name="Egan A."/>
            <person name="Galens K."/>
            <person name="Fraser-Liggett C.M."/>
            <person name="Haas B.J."/>
            <person name="Inman J.M."/>
            <person name="Kent R."/>
            <person name="Lemieux S."/>
            <person name="Malavazi I."/>
            <person name="Orvis J."/>
            <person name="Roemer T."/>
            <person name="Ronning C.M."/>
            <person name="Sundaram J.P."/>
            <person name="Sutton G."/>
            <person name="Turner G."/>
            <person name="Venter J.C."/>
            <person name="White O.R."/>
            <person name="Whitty B.R."/>
            <person name="Youngman P."/>
            <person name="Wolfe K.H."/>
            <person name="Goldman G.H."/>
            <person name="Wortman J.R."/>
            <person name="Jiang B."/>
            <person name="Denning D.W."/>
            <person name="Nierman W.C."/>
        </authorList>
    </citation>
    <scope>NUCLEOTIDE SEQUENCE [LARGE SCALE GENOMIC DNA]</scope>
    <source>
        <strain evidence="2">ATCC 1007 / CBS 513.65 / DSM 816 / NCTC 3887 / NRRL 1</strain>
    </source>
</reference>
<protein>
    <submittedName>
        <fullName evidence="1">Uncharacterized protein</fullName>
    </submittedName>
</protein>
<dbReference type="KEGG" id="act:ACLA_023010"/>
<dbReference type="STRING" id="344612.A1CPL6"/>
<dbReference type="HOGENOM" id="CLU_860452_0_0_1"/>
<sequence>MDQNIGHILADRSDWPSWYKRIRLVALSKEVWPYIDPDSKEPPCLPLEPQRPAYGDFQLGAQRYSSLEDRNRMDYDHALATWRWTHDDWRRVRGDVAYVALLIASSVSRFAHDLIVDEDDPREMLVTLKRRMIPHPLPHLFIPPSHHLHRLLIHIQRPSQVMQRRIPIHIRRPNVHRTPVKNCLHRRPQRPLLPLFHRVRAQCRLRATLARRDTIASPTSGKHATCNSVWPSAVLPAAARPPDTYPATQRRRSGSCRAAAKWRTCTPKTGPRHRFLFTVTVTETIRPHQPSRLVRASGPQQLEHIDIAVGRGDLQRGARGTRA</sequence>
<dbReference type="GeneID" id="4701244"/>
<dbReference type="OrthoDB" id="4444909at2759"/>
<name>A1CPL6_ASPCL</name>
<dbReference type="RefSeq" id="XP_001269013.1">
    <property type="nucleotide sequence ID" value="XM_001269012.1"/>
</dbReference>
<evidence type="ECO:0000313" key="2">
    <source>
        <dbReference type="Proteomes" id="UP000006701"/>
    </source>
</evidence>
<keyword evidence="2" id="KW-1185">Reference proteome</keyword>
<proteinExistence type="predicted"/>